<evidence type="ECO:0000256" key="1">
    <source>
        <dbReference type="ARBA" id="ARBA00001938"/>
    </source>
</evidence>
<comment type="caution">
    <text evidence="5">The sequence shown here is derived from an EMBL/GenBank/DDBJ whole genome shotgun (WGS) entry which is preliminary data.</text>
</comment>
<comment type="cofactor">
    <cofactor evidence="1">
        <name>(R)-lipoate</name>
        <dbReference type="ChEBI" id="CHEBI:83088"/>
    </cofactor>
</comment>
<feature type="domain" description="2-oxoacid dehydrogenase acyltransferase catalytic" evidence="4">
    <location>
        <begin position="190"/>
        <end position="273"/>
    </location>
</feature>
<evidence type="ECO:0000313" key="6">
    <source>
        <dbReference type="Proteomes" id="UP001257914"/>
    </source>
</evidence>
<dbReference type="Gene3D" id="3.30.559.10">
    <property type="entry name" value="Chloramphenicol acetyltransferase-like domain"/>
    <property type="match status" value="1"/>
</dbReference>
<keyword evidence="6" id="KW-1185">Reference proteome</keyword>
<evidence type="ECO:0000256" key="2">
    <source>
        <dbReference type="ARBA" id="ARBA00022679"/>
    </source>
</evidence>
<protein>
    <submittedName>
        <fullName evidence="5">2-oxo acid dehydrogenase subunit E2</fullName>
    </submittedName>
</protein>
<gene>
    <name evidence="5" type="ORF">RT723_10915</name>
</gene>
<evidence type="ECO:0000256" key="3">
    <source>
        <dbReference type="ARBA" id="ARBA00023315"/>
    </source>
</evidence>
<evidence type="ECO:0000259" key="4">
    <source>
        <dbReference type="Pfam" id="PF00198"/>
    </source>
</evidence>
<dbReference type="PANTHER" id="PTHR43178">
    <property type="entry name" value="DIHYDROLIPOAMIDE ACETYLTRANSFERASE COMPONENT OF PYRUVATE DEHYDROGENASE COMPLEX"/>
    <property type="match status" value="1"/>
</dbReference>
<dbReference type="PANTHER" id="PTHR43178:SF5">
    <property type="entry name" value="LIPOAMIDE ACYLTRANSFERASE COMPONENT OF BRANCHED-CHAIN ALPHA-KETO ACID DEHYDROGENASE COMPLEX, MITOCHONDRIAL"/>
    <property type="match status" value="1"/>
</dbReference>
<dbReference type="Pfam" id="PF00198">
    <property type="entry name" value="2-oxoacid_dh"/>
    <property type="match status" value="2"/>
</dbReference>
<dbReference type="SUPFAM" id="SSF52777">
    <property type="entry name" value="CoA-dependent acyltransferases"/>
    <property type="match status" value="1"/>
</dbReference>
<proteinExistence type="predicted"/>
<dbReference type="RefSeq" id="WP_315947111.1">
    <property type="nucleotide sequence ID" value="NZ_JAWCUA010000007.1"/>
</dbReference>
<accession>A0ABU3R2F8</accession>
<organism evidence="5 6">
    <name type="scientific">Psychrosphaera aquimarina</name>
    <dbReference type="NCBI Taxonomy" id="2044854"/>
    <lineage>
        <taxon>Bacteria</taxon>
        <taxon>Pseudomonadati</taxon>
        <taxon>Pseudomonadota</taxon>
        <taxon>Gammaproteobacteria</taxon>
        <taxon>Alteromonadales</taxon>
        <taxon>Pseudoalteromonadaceae</taxon>
        <taxon>Psychrosphaera</taxon>
    </lineage>
</organism>
<feature type="domain" description="2-oxoacid dehydrogenase acyltransferase catalytic" evidence="4">
    <location>
        <begin position="35"/>
        <end position="132"/>
    </location>
</feature>
<dbReference type="EMBL" id="JAWCUA010000007">
    <property type="protein sequence ID" value="MDU0113498.1"/>
    <property type="molecule type" value="Genomic_DNA"/>
</dbReference>
<dbReference type="InterPro" id="IPR001078">
    <property type="entry name" value="2-oxoacid_DH_actylTfrase"/>
</dbReference>
<dbReference type="InterPro" id="IPR050743">
    <property type="entry name" value="2-oxoacid_DH_E2_comp"/>
</dbReference>
<name>A0ABU3R2F8_9GAMM</name>
<keyword evidence="2" id="KW-0808">Transferase</keyword>
<sequence length="279" mass="31971">MWLTKNVQYKSSKPISPWRKISLGSWRPTGDSSTHTTLELNIEPVQAFLKEFNENNNCQCNVLQYFSWVMAQTIKKYPYINQSVRFGRLYQRKDVDIFLHVAIDKVKGDNLSGIVIRTAQDLSLLQFSKEVEGKLKILTELDDPEFKVIKNVFNRMPGIFSRTFLNISKFVQYKLNLWSPLFGSPRDVFGSIQISNVGSFGIDNAIVPIAPYTNIPMVVALGSLKKRPFVINDKVEAIKTVKAGFTGDHRLMDGVQFGQMQKEIIRYFNHPSSTCERTY</sequence>
<evidence type="ECO:0000313" key="5">
    <source>
        <dbReference type="EMBL" id="MDU0113498.1"/>
    </source>
</evidence>
<dbReference type="InterPro" id="IPR023213">
    <property type="entry name" value="CAT-like_dom_sf"/>
</dbReference>
<dbReference type="Proteomes" id="UP001257914">
    <property type="component" value="Unassembled WGS sequence"/>
</dbReference>
<reference evidence="5 6" key="1">
    <citation type="submission" date="2023-10" db="EMBL/GenBank/DDBJ databases">
        <title>Psychrosphaera aquimaarina strain SW33 isolated from seawater.</title>
        <authorList>
            <person name="Bayburt H."/>
            <person name="Kim J.M."/>
            <person name="Choi B.J."/>
            <person name="Jeon C.O."/>
        </authorList>
    </citation>
    <scope>NUCLEOTIDE SEQUENCE [LARGE SCALE GENOMIC DNA]</scope>
    <source>
        <strain evidence="5 6">KCTC 52743</strain>
    </source>
</reference>
<keyword evidence="3" id="KW-0012">Acyltransferase</keyword>